<dbReference type="SUPFAM" id="SSF64288">
    <property type="entry name" value="Chorismate lyase-like"/>
    <property type="match status" value="1"/>
</dbReference>
<dbReference type="Pfam" id="PF07702">
    <property type="entry name" value="UTRA"/>
    <property type="match status" value="1"/>
</dbReference>
<dbReference type="InterPro" id="IPR036388">
    <property type="entry name" value="WH-like_DNA-bd_sf"/>
</dbReference>
<dbReference type="NCBIfam" id="TIGR03337">
    <property type="entry name" value="phnR"/>
    <property type="match status" value="1"/>
</dbReference>
<name>R8ARR8_PLESH</name>
<gene>
    <name evidence="5" type="ORF">PLESHI_07710</name>
</gene>
<dbReference type="InterPro" id="IPR000524">
    <property type="entry name" value="Tscrpt_reg_HTH_GntR"/>
</dbReference>
<dbReference type="PRINTS" id="PR00035">
    <property type="entry name" value="HTHGNTR"/>
</dbReference>
<dbReference type="Gene3D" id="3.40.1410.10">
    <property type="entry name" value="Chorismate lyase-like"/>
    <property type="match status" value="1"/>
</dbReference>
<comment type="caution">
    <text evidence="5">The sequence shown here is derived from an EMBL/GenBank/DDBJ whole genome shotgun (WGS) entry which is preliminary data.</text>
</comment>
<proteinExistence type="predicted"/>
<evidence type="ECO:0000256" key="1">
    <source>
        <dbReference type="ARBA" id="ARBA00023015"/>
    </source>
</evidence>
<sequence>MTKPQYLRIKDELTRQIHAGGLHKLPSERQLCELFSTTRVTIREALAQLEASGLIYRQDRRGWFVSPPRLRLNPRVTSNFHQIVAEQGGEAKTEVLDATRQPVPPALRERLGMKPMETLFVIRRLRFLNGRAVCYCENYCLPQQVPDLLSHNLAGSLTELYRRHYNLEYARMQVRFRPTALPDDVAGLLAATAGLPALHLERLNYDQFGRVLDFDIEYWRHDSLEIEVDTAD</sequence>
<dbReference type="PATRIC" id="fig|1315976.3.peg.1518"/>
<dbReference type="AlphaFoldDB" id="R8ARR8"/>
<evidence type="ECO:0000259" key="4">
    <source>
        <dbReference type="PROSITE" id="PS50949"/>
    </source>
</evidence>
<keyword evidence="2" id="KW-0238">DNA-binding</keyword>
<dbReference type="OrthoDB" id="9784545at2"/>
<reference evidence="5 6" key="1">
    <citation type="journal article" date="2013" name="Genome Announc.">
        <title>Genome Sequence of Plesiomonas shigelloides Strain 302-73 (Serotype O1).</title>
        <authorList>
            <person name="Pique N."/>
            <person name="Aquilini E."/>
            <person name="Alioto T."/>
            <person name="Minana-Galbis D."/>
            <person name="Tomas J.M."/>
        </authorList>
    </citation>
    <scope>NUCLEOTIDE SEQUENCE [LARGE SCALE GENOMIC DNA]</scope>
    <source>
        <strain evidence="5 6">302-73</strain>
    </source>
</reference>
<dbReference type="Gene3D" id="1.10.10.10">
    <property type="entry name" value="Winged helix-like DNA-binding domain superfamily/Winged helix DNA-binding domain"/>
    <property type="match status" value="1"/>
</dbReference>
<dbReference type="SUPFAM" id="SSF46785">
    <property type="entry name" value="Winged helix' DNA-binding domain"/>
    <property type="match status" value="1"/>
</dbReference>
<dbReference type="InterPro" id="IPR050679">
    <property type="entry name" value="Bact_HTH_transcr_reg"/>
</dbReference>
<organism evidence="5 6">
    <name type="scientific">Plesiomonas shigelloides 302-73</name>
    <dbReference type="NCBI Taxonomy" id="1315976"/>
    <lineage>
        <taxon>Bacteria</taxon>
        <taxon>Pseudomonadati</taxon>
        <taxon>Pseudomonadota</taxon>
        <taxon>Gammaproteobacteria</taxon>
        <taxon>Enterobacterales</taxon>
        <taxon>Enterobacteriaceae</taxon>
        <taxon>Plesiomonas</taxon>
    </lineage>
</organism>
<dbReference type="PANTHER" id="PTHR44846:SF7">
    <property type="entry name" value="TRANSCRIPTIONAL REGULATOR OF 2-AMINOETHYLPHOSPHONATE DEGRADATION OPERONS-RELATED"/>
    <property type="match status" value="1"/>
</dbReference>
<dbReference type="EMBL" id="AQQO01000047">
    <property type="protein sequence ID" value="EON89016.1"/>
    <property type="molecule type" value="Genomic_DNA"/>
</dbReference>
<dbReference type="PROSITE" id="PS50949">
    <property type="entry name" value="HTH_GNTR"/>
    <property type="match status" value="1"/>
</dbReference>
<evidence type="ECO:0000256" key="2">
    <source>
        <dbReference type="ARBA" id="ARBA00023125"/>
    </source>
</evidence>
<protein>
    <submittedName>
        <fullName evidence="5">2-aminoethylphosphonate transport, repressor</fullName>
    </submittedName>
</protein>
<dbReference type="Pfam" id="PF00392">
    <property type="entry name" value="GntR"/>
    <property type="match status" value="1"/>
</dbReference>
<evidence type="ECO:0000256" key="3">
    <source>
        <dbReference type="ARBA" id="ARBA00023163"/>
    </source>
</evidence>
<dbReference type="InterPro" id="IPR028978">
    <property type="entry name" value="Chorismate_lyase_/UTRA_dom_sf"/>
</dbReference>
<dbReference type="GO" id="GO:0003700">
    <property type="term" value="F:DNA-binding transcription factor activity"/>
    <property type="evidence" value="ECO:0007669"/>
    <property type="project" value="InterPro"/>
</dbReference>
<dbReference type="InterPro" id="IPR036390">
    <property type="entry name" value="WH_DNA-bd_sf"/>
</dbReference>
<evidence type="ECO:0000313" key="6">
    <source>
        <dbReference type="Proteomes" id="UP000014012"/>
    </source>
</evidence>
<accession>R8ARR8</accession>
<dbReference type="GeneID" id="69707086"/>
<feature type="domain" description="HTH gntR-type" evidence="4">
    <location>
        <begin position="3"/>
        <end position="68"/>
    </location>
</feature>
<dbReference type="RefSeq" id="WP_010863165.1">
    <property type="nucleotide sequence ID" value="NZ_KB944508.1"/>
</dbReference>
<dbReference type="GO" id="GO:0045892">
    <property type="term" value="P:negative regulation of DNA-templated transcription"/>
    <property type="evidence" value="ECO:0007669"/>
    <property type="project" value="TreeGrafter"/>
</dbReference>
<dbReference type="CDD" id="cd07377">
    <property type="entry name" value="WHTH_GntR"/>
    <property type="match status" value="1"/>
</dbReference>
<dbReference type="HOGENOM" id="CLU_063236_2_2_6"/>
<dbReference type="PANTHER" id="PTHR44846">
    <property type="entry name" value="MANNOSYL-D-GLYCERATE TRANSPORT/METABOLISM SYSTEM REPRESSOR MNGR-RELATED"/>
    <property type="match status" value="1"/>
</dbReference>
<dbReference type="SMART" id="SM00866">
    <property type="entry name" value="UTRA"/>
    <property type="match status" value="1"/>
</dbReference>
<dbReference type="SMART" id="SM00345">
    <property type="entry name" value="HTH_GNTR"/>
    <property type="match status" value="1"/>
</dbReference>
<dbReference type="GO" id="GO:0003677">
    <property type="term" value="F:DNA binding"/>
    <property type="evidence" value="ECO:0007669"/>
    <property type="project" value="UniProtKB-KW"/>
</dbReference>
<evidence type="ECO:0000313" key="5">
    <source>
        <dbReference type="EMBL" id="EON89016.1"/>
    </source>
</evidence>
<keyword evidence="6" id="KW-1185">Reference proteome</keyword>
<keyword evidence="1" id="KW-0805">Transcription regulation</keyword>
<dbReference type="Proteomes" id="UP000014012">
    <property type="component" value="Unassembled WGS sequence"/>
</dbReference>
<dbReference type="InterPro" id="IPR011663">
    <property type="entry name" value="UTRA"/>
</dbReference>
<dbReference type="InterPro" id="IPR017722">
    <property type="entry name" value="Tscrpt_reg_PhnR"/>
</dbReference>
<keyword evidence="3" id="KW-0804">Transcription</keyword>